<proteinExistence type="predicted"/>
<feature type="transmembrane region" description="Helical" evidence="1">
    <location>
        <begin position="110"/>
        <end position="133"/>
    </location>
</feature>
<dbReference type="InterPro" id="IPR012373">
    <property type="entry name" value="Ferrdict_sens_TM"/>
</dbReference>
<dbReference type="RefSeq" id="WP_301414915.1">
    <property type="nucleotide sequence ID" value="NZ_CP098023.1"/>
</dbReference>
<keyword evidence="5" id="KW-1185">Reference proteome</keyword>
<organism evidence="4 5">
    <name type="scientific">Microbulbifer spongiae</name>
    <dbReference type="NCBI Taxonomy" id="2944933"/>
    <lineage>
        <taxon>Bacteria</taxon>
        <taxon>Pseudomonadati</taxon>
        <taxon>Pseudomonadota</taxon>
        <taxon>Gammaproteobacteria</taxon>
        <taxon>Cellvibrionales</taxon>
        <taxon>Microbulbiferaceae</taxon>
        <taxon>Microbulbifer</taxon>
    </lineage>
</organism>
<protein>
    <submittedName>
        <fullName evidence="4">FecR domain-containing protein</fullName>
    </submittedName>
</protein>
<keyword evidence="1" id="KW-0812">Transmembrane</keyword>
<feature type="domain" description="FecR N-terminal" evidence="3">
    <location>
        <begin position="15"/>
        <end position="57"/>
    </location>
</feature>
<dbReference type="EMBL" id="CP098023">
    <property type="protein sequence ID" value="WKD49127.1"/>
    <property type="molecule type" value="Genomic_DNA"/>
</dbReference>
<dbReference type="InterPro" id="IPR006860">
    <property type="entry name" value="FecR"/>
</dbReference>
<evidence type="ECO:0000259" key="3">
    <source>
        <dbReference type="Pfam" id="PF16220"/>
    </source>
</evidence>
<reference evidence="4 5" key="1">
    <citation type="submission" date="2022-05" db="EMBL/GenBank/DDBJ databases">
        <title>Microbulbifer sp. nov., isolated from sponge.</title>
        <authorList>
            <person name="Gao L."/>
        </authorList>
    </citation>
    <scope>NUCLEOTIDE SEQUENCE [LARGE SCALE GENOMIC DNA]</scope>
    <source>
        <strain evidence="4 5">MI-G</strain>
    </source>
</reference>
<dbReference type="PANTHER" id="PTHR30273:SF2">
    <property type="entry name" value="PROTEIN FECR"/>
    <property type="match status" value="1"/>
</dbReference>
<dbReference type="Pfam" id="PF04773">
    <property type="entry name" value="FecR"/>
    <property type="match status" value="1"/>
</dbReference>
<feature type="domain" description="FecR protein" evidence="2">
    <location>
        <begin position="144"/>
        <end position="232"/>
    </location>
</feature>
<dbReference type="Proteomes" id="UP001321520">
    <property type="component" value="Chromosome"/>
</dbReference>
<evidence type="ECO:0000259" key="2">
    <source>
        <dbReference type="Pfam" id="PF04773"/>
    </source>
</evidence>
<dbReference type="Gene3D" id="3.55.50.30">
    <property type="match status" value="1"/>
</dbReference>
<evidence type="ECO:0000313" key="5">
    <source>
        <dbReference type="Proteomes" id="UP001321520"/>
    </source>
</evidence>
<name>A0ABY9E9W5_9GAMM</name>
<dbReference type="PANTHER" id="PTHR30273">
    <property type="entry name" value="PERIPLASMIC SIGNAL SENSOR AND SIGMA FACTOR ACTIVATOR FECR-RELATED"/>
    <property type="match status" value="1"/>
</dbReference>
<keyword evidence="1" id="KW-0472">Membrane</keyword>
<sequence>MNTNARQVTCEESLDQACAWVARLRSDAMSPKEKRDFAAWLSMSEKNRCAFQDITALWGDLGALSYMPLDQLLPESELSATRREFAKVSPSMETTANKVPKRGVWDLPQWILSGGLATCTVLFAAWIGFQWMASEKPNALIFITQTGEIRTVNLSDGSEIKLNSNSELHVNYSREERRTQLVRGEAFFEVARQTARPFSVAAGSAKIRVLGTEFNVELNPKSTRVSVTEGTVSVSEADSAPGLAPESVKLGKNQKVSVFKRGLSDVRRTSLEEAKDWTRGLLVFEKTPLKEALLELNRYLKVPAVATPQVEGRLVSGTFAVSDPDNTLEAIATVLHLQQDRSNSNLTILSPKHK</sequence>
<dbReference type="PIRSF" id="PIRSF018266">
    <property type="entry name" value="FecR"/>
    <property type="match status" value="1"/>
</dbReference>
<accession>A0ABY9E9W5</accession>
<evidence type="ECO:0000256" key="1">
    <source>
        <dbReference type="SAM" id="Phobius"/>
    </source>
</evidence>
<dbReference type="Gene3D" id="2.60.120.1440">
    <property type="match status" value="1"/>
</dbReference>
<evidence type="ECO:0000313" key="4">
    <source>
        <dbReference type="EMBL" id="WKD49127.1"/>
    </source>
</evidence>
<dbReference type="Pfam" id="PF16220">
    <property type="entry name" value="DUF4880"/>
    <property type="match status" value="1"/>
</dbReference>
<gene>
    <name evidence="4" type="ORF">M8T91_14675</name>
</gene>
<dbReference type="InterPro" id="IPR032623">
    <property type="entry name" value="FecR_N"/>
</dbReference>
<keyword evidence="1" id="KW-1133">Transmembrane helix</keyword>